<protein>
    <submittedName>
        <fullName evidence="2">Uncharacterized protein</fullName>
    </submittedName>
</protein>
<keyword evidence="3" id="KW-1185">Reference proteome</keyword>
<dbReference type="AlphaFoldDB" id="A0AAQ3M828"/>
<dbReference type="Proteomes" id="UP001303373">
    <property type="component" value="Chromosome 6"/>
</dbReference>
<sequence length="166" mass="18673">MPTTPSRKTPSPIRTPKDLDRSLLDSSPPEGTTLQQATSLVNSIVRSSALESPVKRYIERAGLALERTSSENTLLRKENAEARELLRVRRERKKGKRVAIKGKFVFNTQEILDIVTKAKAEVTKRKSKNKRNSRAVSPILEDMEEEDIDNDISLSESDCIIVASRK</sequence>
<gene>
    <name evidence="2" type="ORF">R9X50_00469200</name>
</gene>
<dbReference type="EMBL" id="CP138585">
    <property type="protein sequence ID" value="WPH01838.1"/>
    <property type="molecule type" value="Genomic_DNA"/>
</dbReference>
<proteinExistence type="predicted"/>
<organism evidence="2 3">
    <name type="scientific">Acrodontium crateriforme</name>
    <dbReference type="NCBI Taxonomy" id="150365"/>
    <lineage>
        <taxon>Eukaryota</taxon>
        <taxon>Fungi</taxon>
        <taxon>Dikarya</taxon>
        <taxon>Ascomycota</taxon>
        <taxon>Pezizomycotina</taxon>
        <taxon>Dothideomycetes</taxon>
        <taxon>Dothideomycetidae</taxon>
        <taxon>Mycosphaerellales</taxon>
        <taxon>Teratosphaeriaceae</taxon>
        <taxon>Acrodontium</taxon>
    </lineage>
</organism>
<evidence type="ECO:0000313" key="2">
    <source>
        <dbReference type="EMBL" id="WPH01838.1"/>
    </source>
</evidence>
<reference evidence="2 3" key="1">
    <citation type="submission" date="2023-11" db="EMBL/GenBank/DDBJ databases">
        <title>An acidophilic fungus is an integral part of prey digestion in a carnivorous sundew plant.</title>
        <authorList>
            <person name="Tsai I.J."/>
        </authorList>
    </citation>
    <scope>NUCLEOTIDE SEQUENCE [LARGE SCALE GENOMIC DNA]</scope>
    <source>
        <strain evidence="2">169a</strain>
    </source>
</reference>
<feature type="region of interest" description="Disordered" evidence="1">
    <location>
        <begin position="1"/>
        <end position="36"/>
    </location>
</feature>
<evidence type="ECO:0000256" key="1">
    <source>
        <dbReference type="SAM" id="MobiDB-lite"/>
    </source>
</evidence>
<evidence type="ECO:0000313" key="3">
    <source>
        <dbReference type="Proteomes" id="UP001303373"/>
    </source>
</evidence>
<accession>A0AAQ3M828</accession>
<name>A0AAQ3M828_9PEZI</name>